<protein>
    <recommendedName>
        <fullName evidence="1">Glycosyl transferase family 1 domain-containing protein</fullName>
    </recommendedName>
</protein>
<dbReference type="EMBL" id="MFJZ01000041">
    <property type="protein sequence ID" value="OGG29544.1"/>
    <property type="molecule type" value="Genomic_DNA"/>
</dbReference>
<evidence type="ECO:0000313" key="3">
    <source>
        <dbReference type="Proteomes" id="UP000176409"/>
    </source>
</evidence>
<name>A0A1F6AXX1_9BACT</name>
<gene>
    <name evidence="2" type="ORF">A2973_03895</name>
</gene>
<proteinExistence type="predicted"/>
<dbReference type="PANTHER" id="PTHR45947:SF3">
    <property type="entry name" value="SULFOQUINOVOSYL TRANSFERASE SQD2"/>
    <property type="match status" value="1"/>
</dbReference>
<comment type="caution">
    <text evidence="2">The sequence shown here is derived from an EMBL/GenBank/DDBJ whole genome shotgun (WGS) entry which is preliminary data.</text>
</comment>
<reference evidence="2 3" key="1">
    <citation type="journal article" date="2016" name="Nat. Commun.">
        <title>Thousands of microbial genomes shed light on interconnected biogeochemical processes in an aquifer system.</title>
        <authorList>
            <person name="Anantharaman K."/>
            <person name="Brown C.T."/>
            <person name="Hug L.A."/>
            <person name="Sharon I."/>
            <person name="Castelle C.J."/>
            <person name="Probst A.J."/>
            <person name="Thomas B.C."/>
            <person name="Singh A."/>
            <person name="Wilkins M.J."/>
            <person name="Karaoz U."/>
            <person name="Brodie E.L."/>
            <person name="Williams K.H."/>
            <person name="Hubbard S.S."/>
            <person name="Banfield J.F."/>
        </authorList>
    </citation>
    <scope>NUCLEOTIDE SEQUENCE [LARGE SCALE GENOMIC DNA]</scope>
</reference>
<dbReference type="GO" id="GO:0016757">
    <property type="term" value="F:glycosyltransferase activity"/>
    <property type="evidence" value="ECO:0007669"/>
    <property type="project" value="InterPro"/>
</dbReference>
<dbReference type="Gene3D" id="3.40.50.2000">
    <property type="entry name" value="Glycogen Phosphorylase B"/>
    <property type="match status" value="2"/>
</dbReference>
<accession>A0A1F6AXX1</accession>
<dbReference type="PANTHER" id="PTHR45947">
    <property type="entry name" value="SULFOQUINOVOSYL TRANSFERASE SQD2"/>
    <property type="match status" value="1"/>
</dbReference>
<dbReference type="STRING" id="1798396.A2973_03895"/>
<dbReference type="InterPro" id="IPR050194">
    <property type="entry name" value="Glycosyltransferase_grp1"/>
</dbReference>
<evidence type="ECO:0000259" key="1">
    <source>
        <dbReference type="Pfam" id="PF00534"/>
    </source>
</evidence>
<feature type="domain" description="Glycosyl transferase family 1" evidence="1">
    <location>
        <begin position="250"/>
        <end position="399"/>
    </location>
</feature>
<evidence type="ECO:0000313" key="2">
    <source>
        <dbReference type="EMBL" id="OGG29544.1"/>
    </source>
</evidence>
<sequence length="453" mass="51129">MKIALVHDYLREYGGAERVVEAMHEIWPEAPLYTSFVDWPSFAKAPAGKVDLFKSWDIRTSWLADNWFVRKFHSPLRFLAPLIWGSMDLSDYDVVISSSGWFMCRGIRTKRAEVGVPWFSRRQGPDPTSFHRGFFAKAVTALETSHLAARSNGPVHICYIHHPPRNLYGYPTGSDLQKYWPVRAYATIVNFFLRHYDWETAQQVDYFIANSEETARRVKKFYRRESTVIYPPIGAGNHKSQIPMTKQILNSKFQIQKKNAYFLSVGRLTYSKRVDLAIMVCNRLKLPLKIVGTGKEEGYLQKLASQGQALRSKNIEFLGPVSDEELGKLYAGAKALIFCALEEDFGMVPVEAMAHGTPVIALAQGGVVESVIDGQTGVLFREPTVASLAEGIERFEKLGRPAVAHALAGNAGDRWEENCRKQAKKSGKERFQKALLAFVNKFAASNPHLHNVR</sequence>
<dbReference type="AlphaFoldDB" id="A0A1F6AXX1"/>
<organism evidence="2 3">
    <name type="scientific">Candidatus Gottesmanbacteria bacterium RIFCSPLOWO2_01_FULL_49_10</name>
    <dbReference type="NCBI Taxonomy" id="1798396"/>
    <lineage>
        <taxon>Bacteria</taxon>
        <taxon>Candidatus Gottesmaniibacteriota</taxon>
    </lineage>
</organism>
<dbReference type="Proteomes" id="UP000176409">
    <property type="component" value="Unassembled WGS sequence"/>
</dbReference>
<dbReference type="SUPFAM" id="SSF53756">
    <property type="entry name" value="UDP-Glycosyltransferase/glycogen phosphorylase"/>
    <property type="match status" value="1"/>
</dbReference>
<dbReference type="InterPro" id="IPR001296">
    <property type="entry name" value="Glyco_trans_1"/>
</dbReference>
<dbReference type="Pfam" id="PF00534">
    <property type="entry name" value="Glycos_transf_1"/>
    <property type="match status" value="1"/>
</dbReference>